<dbReference type="CDD" id="cd02809">
    <property type="entry name" value="alpha_hydroxyacid_oxid_FMN"/>
    <property type="match status" value="1"/>
</dbReference>
<gene>
    <name evidence="10" type="ORF">T459_08174</name>
</gene>
<feature type="active site" description="Proton acceptor" evidence="7">
    <location>
        <position position="251"/>
    </location>
</feature>
<feature type="binding site" evidence="8">
    <location>
        <position position="120"/>
    </location>
    <ligand>
        <name>FMN</name>
        <dbReference type="ChEBI" id="CHEBI:58210"/>
    </ligand>
</feature>
<evidence type="ECO:0000256" key="7">
    <source>
        <dbReference type="PIRSR" id="PIRSR000138-1"/>
    </source>
</evidence>
<accession>A0A2G2ZVR5</accession>
<feature type="binding site" evidence="8">
    <location>
        <begin position="297"/>
        <end position="301"/>
    </location>
    <ligand>
        <name>FMN</name>
        <dbReference type="ChEBI" id="CHEBI:58210"/>
    </ligand>
</feature>
<dbReference type="OMA" id="ASNKHDI"/>
<dbReference type="PIRSF" id="PIRSF000138">
    <property type="entry name" value="Al-hdrx_acd_dh"/>
    <property type="match status" value="1"/>
</dbReference>
<proteinExistence type="inferred from homology"/>
<dbReference type="InterPro" id="IPR037396">
    <property type="entry name" value="FMN_HAD"/>
</dbReference>
<evidence type="ECO:0000313" key="11">
    <source>
        <dbReference type="Proteomes" id="UP000222542"/>
    </source>
</evidence>
<dbReference type="Pfam" id="PF01070">
    <property type="entry name" value="FMN_dh"/>
    <property type="match status" value="2"/>
</dbReference>
<dbReference type="SUPFAM" id="SSF51395">
    <property type="entry name" value="FMN-linked oxidoreductases"/>
    <property type="match status" value="1"/>
</dbReference>
<feature type="binding site" evidence="8">
    <location>
        <position position="249"/>
    </location>
    <ligand>
        <name>FMN</name>
        <dbReference type="ChEBI" id="CHEBI:58210"/>
    </ligand>
</feature>
<keyword evidence="11" id="KW-1185">Reference proteome</keyword>
<evidence type="ECO:0000256" key="2">
    <source>
        <dbReference type="ARBA" id="ARBA00004275"/>
    </source>
</evidence>
<dbReference type="PANTHER" id="PTHR10578">
    <property type="entry name" value="S -2-HYDROXY-ACID OXIDASE-RELATED"/>
    <property type="match status" value="1"/>
</dbReference>
<dbReference type="EC" id="1.1.3.15" evidence="3"/>
<evidence type="ECO:0000256" key="8">
    <source>
        <dbReference type="PIRSR" id="PIRSR000138-2"/>
    </source>
</evidence>
<comment type="similarity">
    <text evidence="6">Belongs to the FMN-dependent alpha-hydroxy acid dehydrogenase family.</text>
</comment>
<comment type="caution">
    <text evidence="10">The sequence shown here is derived from an EMBL/GenBank/DDBJ whole genome shotgun (WGS) entry which is preliminary data.</text>
</comment>
<dbReference type="InterPro" id="IPR013785">
    <property type="entry name" value="Aldolase_TIM"/>
</dbReference>
<dbReference type="Gramene" id="PHT86068">
    <property type="protein sequence ID" value="PHT86068"/>
    <property type="gene ID" value="T459_08174"/>
</dbReference>
<organism evidence="10 11">
    <name type="scientific">Capsicum annuum</name>
    <name type="common">Capsicum pepper</name>
    <dbReference type="NCBI Taxonomy" id="4072"/>
    <lineage>
        <taxon>Eukaryota</taxon>
        <taxon>Viridiplantae</taxon>
        <taxon>Streptophyta</taxon>
        <taxon>Embryophyta</taxon>
        <taxon>Tracheophyta</taxon>
        <taxon>Spermatophyta</taxon>
        <taxon>Magnoliopsida</taxon>
        <taxon>eudicotyledons</taxon>
        <taxon>Gunneridae</taxon>
        <taxon>Pentapetalae</taxon>
        <taxon>asterids</taxon>
        <taxon>lamiids</taxon>
        <taxon>Solanales</taxon>
        <taxon>Solanaceae</taxon>
        <taxon>Solanoideae</taxon>
        <taxon>Capsiceae</taxon>
        <taxon>Capsicum</taxon>
    </lineage>
</organism>
<dbReference type="GO" id="GO:0003973">
    <property type="term" value="F:(S)-2-hydroxy-acid oxidase activity"/>
    <property type="evidence" value="ECO:0007669"/>
    <property type="project" value="UniProtKB-EC"/>
</dbReference>
<evidence type="ECO:0000259" key="9">
    <source>
        <dbReference type="PROSITE" id="PS51349"/>
    </source>
</evidence>
<keyword evidence="5" id="KW-0576">Peroxisome</keyword>
<dbReference type="GO" id="GO:0010181">
    <property type="term" value="F:FMN binding"/>
    <property type="evidence" value="ECO:0007669"/>
    <property type="project" value="InterPro"/>
</dbReference>
<evidence type="ECO:0000256" key="6">
    <source>
        <dbReference type="ARBA" id="ARBA00024042"/>
    </source>
</evidence>
<dbReference type="InterPro" id="IPR012133">
    <property type="entry name" value="Alpha-hydoxy_acid_DH_FMN"/>
</dbReference>
<dbReference type="GO" id="GO:0005777">
    <property type="term" value="C:peroxisome"/>
    <property type="evidence" value="ECO:0007669"/>
    <property type="project" value="UniProtKB-SubCell"/>
</dbReference>
<evidence type="ECO:0000256" key="4">
    <source>
        <dbReference type="ARBA" id="ARBA00023002"/>
    </source>
</evidence>
<evidence type="ECO:0000313" key="10">
    <source>
        <dbReference type="EMBL" id="PHT86068.1"/>
    </source>
</evidence>
<dbReference type="InterPro" id="IPR008259">
    <property type="entry name" value="FMN_hydac_DH_AS"/>
</dbReference>
<reference evidence="10 11" key="2">
    <citation type="journal article" date="2017" name="Genome Biol.">
        <title>New reference genome sequences of hot pepper reveal the massive evolution of plant disease-resistance genes by retroduplication.</title>
        <authorList>
            <person name="Kim S."/>
            <person name="Park J."/>
            <person name="Yeom S.I."/>
            <person name="Kim Y.M."/>
            <person name="Seo E."/>
            <person name="Kim K.T."/>
            <person name="Kim M.S."/>
            <person name="Lee J.M."/>
            <person name="Cheong K."/>
            <person name="Shin H.S."/>
            <person name="Kim S.B."/>
            <person name="Han K."/>
            <person name="Lee J."/>
            <person name="Park M."/>
            <person name="Lee H.A."/>
            <person name="Lee H.Y."/>
            <person name="Lee Y."/>
            <person name="Oh S."/>
            <person name="Lee J.H."/>
            <person name="Choi E."/>
            <person name="Choi E."/>
            <person name="Lee S.E."/>
            <person name="Jeon J."/>
            <person name="Kim H."/>
            <person name="Choi G."/>
            <person name="Song H."/>
            <person name="Lee J."/>
            <person name="Lee S.C."/>
            <person name="Kwon J.K."/>
            <person name="Lee H.Y."/>
            <person name="Koo N."/>
            <person name="Hong Y."/>
            <person name="Kim R.W."/>
            <person name="Kang W.H."/>
            <person name="Huh J.H."/>
            <person name="Kang B.C."/>
            <person name="Yang T.J."/>
            <person name="Lee Y.H."/>
            <person name="Bennetzen J.L."/>
            <person name="Choi D."/>
        </authorList>
    </citation>
    <scope>NUCLEOTIDE SEQUENCE [LARGE SCALE GENOMIC DNA]</scope>
    <source>
        <strain evidence="11">cv. CM334</strain>
    </source>
</reference>
<dbReference type="PROSITE" id="PS00557">
    <property type="entry name" value="FMN_HYDROXY_ACID_DH_1"/>
    <property type="match status" value="1"/>
</dbReference>
<dbReference type="Gene3D" id="3.20.20.70">
    <property type="entry name" value="Aldolase class I"/>
    <property type="match status" value="2"/>
</dbReference>
<comment type="subcellular location">
    <subcellularLocation>
        <location evidence="2">Peroxisome</location>
    </subcellularLocation>
</comment>
<evidence type="ECO:0000256" key="1">
    <source>
        <dbReference type="ARBA" id="ARBA00001917"/>
    </source>
</evidence>
<feature type="binding site" evidence="8">
    <location>
        <position position="254"/>
    </location>
    <ligand>
        <name>glyoxylate</name>
        <dbReference type="ChEBI" id="CHEBI:36655"/>
    </ligand>
</feature>
<dbReference type="EMBL" id="AYRZ02000003">
    <property type="protein sequence ID" value="PHT86068.1"/>
    <property type="molecule type" value="Genomic_DNA"/>
</dbReference>
<dbReference type="InterPro" id="IPR000262">
    <property type="entry name" value="FMN-dep_DH"/>
</dbReference>
<keyword evidence="8" id="KW-0288">FMN</keyword>
<keyword evidence="4" id="KW-0560">Oxidoreductase</keyword>
<dbReference type="PROSITE" id="PS51349">
    <property type="entry name" value="FMN_HYDROXY_ACID_DH_2"/>
    <property type="match status" value="1"/>
</dbReference>
<feature type="binding site" evidence="8">
    <location>
        <position position="129"/>
    </location>
    <ligand>
        <name>glyoxylate</name>
        <dbReference type="ChEBI" id="CHEBI:36655"/>
    </ligand>
</feature>
<evidence type="ECO:0000256" key="3">
    <source>
        <dbReference type="ARBA" id="ARBA00013087"/>
    </source>
</evidence>
<dbReference type="AlphaFoldDB" id="A0A2G2ZVR5"/>
<reference evidence="10 11" key="1">
    <citation type="journal article" date="2014" name="Nat. Genet.">
        <title>Genome sequence of the hot pepper provides insights into the evolution of pungency in Capsicum species.</title>
        <authorList>
            <person name="Kim S."/>
            <person name="Park M."/>
            <person name="Yeom S.I."/>
            <person name="Kim Y.M."/>
            <person name="Lee J.M."/>
            <person name="Lee H.A."/>
            <person name="Seo E."/>
            <person name="Choi J."/>
            <person name="Cheong K."/>
            <person name="Kim K.T."/>
            <person name="Jung K."/>
            <person name="Lee G.W."/>
            <person name="Oh S.K."/>
            <person name="Bae C."/>
            <person name="Kim S.B."/>
            <person name="Lee H.Y."/>
            <person name="Kim S.Y."/>
            <person name="Kim M.S."/>
            <person name="Kang B.C."/>
            <person name="Jo Y.D."/>
            <person name="Yang H.B."/>
            <person name="Jeong H.J."/>
            <person name="Kang W.H."/>
            <person name="Kwon J.K."/>
            <person name="Shin C."/>
            <person name="Lim J.Y."/>
            <person name="Park J.H."/>
            <person name="Huh J.H."/>
            <person name="Kim J.S."/>
            <person name="Kim B.D."/>
            <person name="Cohen O."/>
            <person name="Paran I."/>
            <person name="Suh M.C."/>
            <person name="Lee S.B."/>
            <person name="Kim Y.K."/>
            <person name="Shin Y."/>
            <person name="Noh S.J."/>
            <person name="Park J."/>
            <person name="Seo Y.S."/>
            <person name="Kwon S.Y."/>
            <person name="Kim H.A."/>
            <person name="Park J.M."/>
            <person name="Kim H.J."/>
            <person name="Choi S.B."/>
            <person name="Bosland P.W."/>
            <person name="Reeves G."/>
            <person name="Jo S.H."/>
            <person name="Lee B.W."/>
            <person name="Cho H.T."/>
            <person name="Choi H.S."/>
            <person name="Lee M.S."/>
            <person name="Yu Y."/>
            <person name="Do Choi Y."/>
            <person name="Park B.S."/>
            <person name="van Deynze A."/>
            <person name="Ashrafi H."/>
            <person name="Hill T."/>
            <person name="Kim W.T."/>
            <person name="Pai H.S."/>
            <person name="Ahn H.K."/>
            <person name="Yeam I."/>
            <person name="Giovannoni J.J."/>
            <person name="Rose J.K."/>
            <person name="Sorensen I."/>
            <person name="Lee S.J."/>
            <person name="Kim R.W."/>
            <person name="Choi I.Y."/>
            <person name="Choi B.S."/>
            <person name="Lim J.S."/>
            <person name="Lee Y.H."/>
            <person name="Choi D."/>
        </authorList>
    </citation>
    <scope>NUCLEOTIDE SEQUENCE [LARGE SCALE GENOMIC DNA]</scope>
    <source>
        <strain evidence="11">cv. CM334</strain>
    </source>
</reference>
<feature type="binding site" evidence="8">
    <location>
        <begin position="68"/>
        <end position="70"/>
    </location>
    <ligand>
        <name>FMN</name>
        <dbReference type="ChEBI" id="CHEBI:58210"/>
    </ligand>
</feature>
<keyword evidence="8" id="KW-0285">Flavoprotein</keyword>
<feature type="binding site" evidence="8">
    <location>
        <begin position="320"/>
        <end position="321"/>
    </location>
    <ligand>
        <name>FMN</name>
        <dbReference type="ChEBI" id="CHEBI:58210"/>
    </ligand>
</feature>
<name>A0A2G2ZVR5_CAPAN</name>
<protein>
    <recommendedName>
        <fullName evidence="3">(S)-2-hydroxy-acid oxidase</fullName>
        <ecNumber evidence="3">1.1.3.15</ecNumber>
    </recommendedName>
</protein>
<feature type="binding site" evidence="8">
    <location>
        <position position="26"/>
    </location>
    <ligand>
        <name>glyoxylate</name>
        <dbReference type="ChEBI" id="CHEBI:36655"/>
    </ligand>
</feature>
<sequence length="383" mass="42473">MAGEPVNVNEFQELARQALPKMYYDYYTGGAEDQHTLKENVEALYRIIIDMSTTILGHKTSAPIMVAPTAKHKLAHPEGEVATARGAAACDVIMVYKRRDITALMVHRAEKNGFRAIILTADTPRLGRREADIKNKMVAPQLKNFEGLISTEYVSDKGSNIEAFAAGTFDASFCWKVNTALEHRMIFTLGPRKQTFWLRISTWYLLLNPLCLHNLVFCTDHLRTHAKQMIMKAKAIKAIEAGFAGIIVSNHGARQLDYAPATISVLEEVIPYLDDMFDVIFTNVVLAVQGKVPVFFDGGVRRGTDIFKALALGAKAVLIGRSVVYGLAAKGERGVKQVIQMLKNKLELTMALSGCCTVDDITRSHVKTEKEMECSIVECSFIL</sequence>
<evidence type="ECO:0000256" key="5">
    <source>
        <dbReference type="ARBA" id="ARBA00023140"/>
    </source>
</evidence>
<comment type="cofactor">
    <cofactor evidence="1">
        <name>FMN</name>
        <dbReference type="ChEBI" id="CHEBI:58210"/>
    </cofactor>
</comment>
<feature type="binding site" evidence="8">
    <location>
        <position position="227"/>
    </location>
    <ligand>
        <name>FMN</name>
        <dbReference type="ChEBI" id="CHEBI:58210"/>
    </ligand>
</feature>
<feature type="domain" description="FMN hydroxy acid dehydrogenase" evidence="9">
    <location>
        <begin position="1"/>
        <end position="371"/>
    </location>
</feature>
<dbReference type="STRING" id="4072.A0A2G2ZVR5"/>
<dbReference type="PANTHER" id="PTHR10578:SF67">
    <property type="entry name" value="PEROXISOMAL (S)-2-HYDROXYACID OXIDASE GLO3"/>
    <property type="match status" value="1"/>
</dbReference>
<dbReference type="Proteomes" id="UP000222542">
    <property type="component" value="Unassembled WGS sequence"/>
</dbReference>
<feature type="binding site" evidence="8">
    <location>
        <position position="251"/>
    </location>
    <ligand>
        <name>glyoxylate</name>
        <dbReference type="ChEBI" id="CHEBI:36655"/>
    </ligand>
</feature>